<dbReference type="OrthoDB" id="1684530at2"/>
<reference evidence="2 3" key="1">
    <citation type="submission" date="2014-08" db="EMBL/GenBank/DDBJ databases">
        <title>Comparative genomics of the Paenibacillus odorifer group.</title>
        <authorList>
            <person name="den Bakker H.C."/>
            <person name="Tsai Y.-C."/>
            <person name="Martin N."/>
            <person name="Korlach J."/>
            <person name="Wiedmann M."/>
        </authorList>
    </citation>
    <scope>NUCLEOTIDE SEQUENCE [LARGE SCALE GENOMIC DNA]</scope>
    <source>
        <strain evidence="2 3">DSM 14472</strain>
    </source>
</reference>
<dbReference type="Proteomes" id="UP000029507">
    <property type="component" value="Chromosome"/>
</dbReference>
<name>A0A089LUH7_9BACL</name>
<gene>
    <name evidence="2" type="ORF">PSTEL_20765</name>
</gene>
<dbReference type="RefSeq" id="WP_038698059.1">
    <property type="nucleotide sequence ID" value="NZ_CP009286.1"/>
</dbReference>
<keyword evidence="3" id="KW-1185">Reference proteome</keyword>
<accession>A0A089LUH7</accession>
<dbReference type="HOGENOM" id="CLU_852161_0_0_9"/>
<feature type="signal peptide" evidence="1">
    <location>
        <begin position="1"/>
        <end position="23"/>
    </location>
</feature>
<evidence type="ECO:0008006" key="4">
    <source>
        <dbReference type="Google" id="ProtNLM"/>
    </source>
</evidence>
<dbReference type="EMBL" id="CP009286">
    <property type="protein sequence ID" value="AIQ65191.1"/>
    <property type="molecule type" value="Genomic_DNA"/>
</dbReference>
<dbReference type="KEGG" id="pste:PSTEL_20765"/>
<evidence type="ECO:0000313" key="2">
    <source>
        <dbReference type="EMBL" id="AIQ65191.1"/>
    </source>
</evidence>
<evidence type="ECO:0000313" key="3">
    <source>
        <dbReference type="Proteomes" id="UP000029507"/>
    </source>
</evidence>
<protein>
    <recommendedName>
        <fullName evidence="4">Copper amine oxidase-like N-terminal domain-containing protein</fullName>
    </recommendedName>
</protein>
<keyword evidence="1" id="KW-0732">Signal</keyword>
<sequence>MKKHMVLLLAALLLLIGSFTSIGAEKASAAQAPVYTELATFVDGKLLISPAKSLVAKGSTYVPVKLAAQIPGISIDASSGIVLTGGKGTAKLDATNSMLYQNSNYVAFKTLLKIGNLDGKYASSANCLFVWTTDEGKTKSSEMLYSISKLPGTIGGVVGKKVYAFGHPGSNWVTGVSYDGGSTIEFTMQKEDGTVWTLLDPADGAESLYTAEYLQYLKTVYNGYPAWMNNSVIQDSPFKNMEKVTILNIVPDPEDSTLLIRVRRANGQEFDMTTEAADDVQDEINQYFYFKNPKTVFKISDKMWKAIQEEKVVVGMTFEEVYLAWGEPDETDDSLGLAVYGNTYLYFRNSKLAYIL</sequence>
<evidence type="ECO:0000256" key="1">
    <source>
        <dbReference type="SAM" id="SignalP"/>
    </source>
</evidence>
<proteinExistence type="predicted"/>
<organism evidence="2 3">
    <name type="scientific">Paenibacillus stellifer</name>
    <dbReference type="NCBI Taxonomy" id="169760"/>
    <lineage>
        <taxon>Bacteria</taxon>
        <taxon>Bacillati</taxon>
        <taxon>Bacillota</taxon>
        <taxon>Bacilli</taxon>
        <taxon>Bacillales</taxon>
        <taxon>Paenibacillaceae</taxon>
        <taxon>Paenibacillus</taxon>
    </lineage>
</organism>
<feature type="chain" id="PRO_5039100189" description="Copper amine oxidase-like N-terminal domain-containing protein" evidence="1">
    <location>
        <begin position="24"/>
        <end position="356"/>
    </location>
</feature>
<dbReference type="AlphaFoldDB" id="A0A089LUH7"/>